<dbReference type="STRING" id="469383.Cwoe_2626"/>
<dbReference type="GO" id="GO:0008482">
    <property type="term" value="F:sulfite oxidase activity"/>
    <property type="evidence" value="ECO:0007669"/>
    <property type="project" value="UniProtKB-EC"/>
</dbReference>
<feature type="domain" description="Moybdenum cofactor oxidoreductase dimerisation" evidence="6">
    <location>
        <begin position="275"/>
        <end position="367"/>
    </location>
</feature>
<dbReference type="GO" id="GO:0030151">
    <property type="term" value="F:molybdenum ion binding"/>
    <property type="evidence" value="ECO:0007669"/>
    <property type="project" value="InterPro"/>
</dbReference>
<keyword evidence="3" id="KW-0479">Metal-binding</keyword>
<dbReference type="CDD" id="cd02110">
    <property type="entry name" value="SO_family_Moco_dimer"/>
    <property type="match status" value="1"/>
</dbReference>
<keyword evidence="2" id="KW-0500">Molybdenum</keyword>
<evidence type="ECO:0000259" key="5">
    <source>
        <dbReference type="Pfam" id="PF00174"/>
    </source>
</evidence>
<dbReference type="OrthoDB" id="9795587at2"/>
<dbReference type="AlphaFoldDB" id="D3F8T1"/>
<evidence type="ECO:0000259" key="6">
    <source>
        <dbReference type="Pfam" id="PF03404"/>
    </source>
</evidence>
<dbReference type="InterPro" id="IPR036374">
    <property type="entry name" value="OxRdtase_Mopterin-bd_sf"/>
</dbReference>
<name>D3F8T1_CONWI</name>
<evidence type="ECO:0000256" key="4">
    <source>
        <dbReference type="ARBA" id="ARBA00023002"/>
    </source>
</evidence>
<dbReference type="HOGENOM" id="CLU_003827_5_5_11"/>
<organism evidence="7 8">
    <name type="scientific">Conexibacter woesei (strain DSM 14684 / CCUG 47730 / CIP 108061 / JCM 11494 / NBRC 100937 / ID131577)</name>
    <dbReference type="NCBI Taxonomy" id="469383"/>
    <lineage>
        <taxon>Bacteria</taxon>
        <taxon>Bacillati</taxon>
        <taxon>Actinomycetota</taxon>
        <taxon>Thermoleophilia</taxon>
        <taxon>Solirubrobacterales</taxon>
        <taxon>Conexibacteraceae</taxon>
        <taxon>Conexibacter</taxon>
    </lineage>
</organism>
<evidence type="ECO:0000256" key="1">
    <source>
        <dbReference type="ARBA" id="ARBA00001924"/>
    </source>
</evidence>
<dbReference type="GO" id="GO:0020037">
    <property type="term" value="F:heme binding"/>
    <property type="evidence" value="ECO:0007669"/>
    <property type="project" value="TreeGrafter"/>
</dbReference>
<dbReference type="GO" id="GO:0006790">
    <property type="term" value="P:sulfur compound metabolic process"/>
    <property type="evidence" value="ECO:0007669"/>
    <property type="project" value="TreeGrafter"/>
</dbReference>
<dbReference type="Gene3D" id="2.60.40.650">
    <property type="match status" value="1"/>
</dbReference>
<dbReference type="Proteomes" id="UP000008229">
    <property type="component" value="Chromosome"/>
</dbReference>
<feature type="domain" description="Oxidoreductase molybdopterin-binding" evidence="5">
    <location>
        <begin position="52"/>
        <end position="223"/>
    </location>
</feature>
<dbReference type="Pfam" id="PF03404">
    <property type="entry name" value="Mo-co_dimer"/>
    <property type="match status" value="1"/>
</dbReference>
<gene>
    <name evidence="7" type="ordered locus">Cwoe_2626</name>
</gene>
<dbReference type="InterPro" id="IPR000572">
    <property type="entry name" value="OxRdtase_Mopterin-bd_dom"/>
</dbReference>
<evidence type="ECO:0000256" key="2">
    <source>
        <dbReference type="ARBA" id="ARBA00022505"/>
    </source>
</evidence>
<protein>
    <submittedName>
        <fullName evidence="7">Sulfite oxidase</fullName>
        <ecNumber evidence="7">1.8.3.1</ecNumber>
    </submittedName>
</protein>
<dbReference type="PRINTS" id="PR00407">
    <property type="entry name" value="EUMOPTERIN"/>
</dbReference>
<dbReference type="InterPro" id="IPR008335">
    <property type="entry name" value="Mopterin_OxRdtase_euk"/>
</dbReference>
<evidence type="ECO:0000256" key="3">
    <source>
        <dbReference type="ARBA" id="ARBA00022723"/>
    </source>
</evidence>
<keyword evidence="4 7" id="KW-0560">Oxidoreductase</keyword>
<comment type="cofactor">
    <cofactor evidence="1">
        <name>Mo-molybdopterin</name>
        <dbReference type="ChEBI" id="CHEBI:71302"/>
    </cofactor>
</comment>
<evidence type="ECO:0000313" key="7">
    <source>
        <dbReference type="EMBL" id="ADB51045.1"/>
    </source>
</evidence>
<dbReference type="InterPro" id="IPR014756">
    <property type="entry name" value="Ig_E-set"/>
</dbReference>
<dbReference type="SUPFAM" id="SSF56524">
    <property type="entry name" value="Oxidoreductase molybdopterin-binding domain"/>
    <property type="match status" value="1"/>
</dbReference>
<proteinExistence type="predicted"/>
<dbReference type="KEGG" id="cwo:Cwoe_2626"/>
<accession>D3F8T1</accession>
<dbReference type="SUPFAM" id="SSF81296">
    <property type="entry name" value="E set domains"/>
    <property type="match status" value="1"/>
</dbReference>
<dbReference type="GO" id="GO:0043546">
    <property type="term" value="F:molybdopterin cofactor binding"/>
    <property type="evidence" value="ECO:0007669"/>
    <property type="project" value="TreeGrafter"/>
</dbReference>
<reference evidence="7 8" key="1">
    <citation type="journal article" date="2010" name="Stand. Genomic Sci.">
        <title>Complete genome sequence of Conexibacter woesei type strain (ID131577).</title>
        <authorList>
            <person name="Pukall R."/>
            <person name="Lapidus A."/>
            <person name="Glavina Del Rio T."/>
            <person name="Copeland A."/>
            <person name="Tice H."/>
            <person name="Cheng J.-F."/>
            <person name="Lucas S."/>
            <person name="Chen F."/>
            <person name="Nolan M."/>
            <person name="Bruce D."/>
            <person name="Goodwin L."/>
            <person name="Pitluck S."/>
            <person name="Mavromatis K."/>
            <person name="Ivanova N."/>
            <person name="Ovchinnikova G."/>
            <person name="Pati A."/>
            <person name="Chen A."/>
            <person name="Palaniappan K."/>
            <person name="Land M."/>
            <person name="Hauser L."/>
            <person name="Chang Y.-J."/>
            <person name="Jeffries C.D."/>
            <person name="Chain P."/>
            <person name="Meincke L."/>
            <person name="Sims D."/>
            <person name="Brettin T."/>
            <person name="Detter J.C."/>
            <person name="Rohde M."/>
            <person name="Goeker M."/>
            <person name="Bristow J."/>
            <person name="Eisen J.A."/>
            <person name="Markowitz V."/>
            <person name="Kyrpides N.C."/>
            <person name="Klenk H.-P."/>
            <person name="Hugenholtz P."/>
        </authorList>
    </citation>
    <scope>NUCLEOTIDE SEQUENCE [LARGE SCALE GENOMIC DNA]</scope>
    <source>
        <strain evidence="8">DSM 14684 / CIP 108061 / JCM 11494 / NBRC 100937 / ID131577</strain>
    </source>
</reference>
<evidence type="ECO:0000313" key="8">
    <source>
        <dbReference type="Proteomes" id="UP000008229"/>
    </source>
</evidence>
<dbReference type="PANTHER" id="PTHR19372:SF7">
    <property type="entry name" value="SULFITE OXIDASE, MITOCHONDRIAL"/>
    <property type="match status" value="1"/>
</dbReference>
<reference evidence="8" key="2">
    <citation type="submission" date="2010-01" db="EMBL/GenBank/DDBJ databases">
        <title>The complete genome of Conexibacter woesei DSM 14684.</title>
        <authorList>
            <consortium name="US DOE Joint Genome Institute (JGI-PGF)"/>
            <person name="Lucas S."/>
            <person name="Copeland A."/>
            <person name="Lapidus A."/>
            <person name="Glavina del Rio T."/>
            <person name="Dalin E."/>
            <person name="Tice H."/>
            <person name="Bruce D."/>
            <person name="Goodwin L."/>
            <person name="Pitluck S."/>
            <person name="Kyrpides N."/>
            <person name="Mavromatis K."/>
            <person name="Ivanova N."/>
            <person name="Mikhailova N."/>
            <person name="Chertkov O."/>
            <person name="Brettin T."/>
            <person name="Detter J.C."/>
            <person name="Han C."/>
            <person name="Larimer F."/>
            <person name="Land M."/>
            <person name="Hauser L."/>
            <person name="Markowitz V."/>
            <person name="Cheng J.-F."/>
            <person name="Hugenholtz P."/>
            <person name="Woyke T."/>
            <person name="Wu D."/>
            <person name="Pukall R."/>
            <person name="Steenblock K."/>
            <person name="Schneider S."/>
            <person name="Klenk H.-P."/>
            <person name="Eisen J.A."/>
        </authorList>
    </citation>
    <scope>NUCLEOTIDE SEQUENCE [LARGE SCALE GENOMIC DNA]</scope>
    <source>
        <strain evidence="8">DSM 14684 / CIP 108061 / JCM 11494 / NBRC 100937 / ID131577</strain>
    </source>
</reference>
<dbReference type="PANTHER" id="PTHR19372">
    <property type="entry name" value="SULFITE REDUCTASE"/>
    <property type="match status" value="1"/>
</dbReference>
<sequence length="370" mass="39487">MTTDARAAAGVGDVGGGVTAAELRLAARNHALPLEALRWPITPPGLHYVLVHYDIPAVDPAAWRLEIGGRVTRPRSLSLAQLRALPAVTRAVTLECAGNGRALLEPRPISQPWLTEAVGTAEWTGVPLALLLDEAGLGDDVVELLFSGLDRGVEDGVEQRYERSLSLADALAGDVLLAYAMNGAPLPPQHGFPLRLVVPGWYGMAHVKWLGAITALTEPFGGYQQAVGYRLYASEEELASGDGDGAPVTRIAPRSLTVPPGIPDFLTRERVLDAGRCVLAGRAWSGRAPIERVEVSADGGEHWSEAALDPPLGPHAWRGWSWTWDATPGAWTICSRATDATGETQPLTPVWNVKGYVNNAVERIPVTVRG</sequence>
<dbReference type="Pfam" id="PF00174">
    <property type="entry name" value="Oxidored_molyb"/>
    <property type="match status" value="1"/>
</dbReference>
<dbReference type="EC" id="1.8.3.1" evidence="7"/>
<dbReference type="InterPro" id="IPR005066">
    <property type="entry name" value="MoCF_OxRdtse_dimer"/>
</dbReference>
<dbReference type="EMBL" id="CP001854">
    <property type="protein sequence ID" value="ADB51045.1"/>
    <property type="molecule type" value="Genomic_DNA"/>
</dbReference>
<dbReference type="RefSeq" id="WP_012934096.1">
    <property type="nucleotide sequence ID" value="NC_013739.1"/>
</dbReference>
<keyword evidence="8" id="KW-1185">Reference proteome</keyword>
<dbReference type="eggNOG" id="COG2041">
    <property type="taxonomic scope" value="Bacteria"/>
</dbReference>
<dbReference type="Gene3D" id="3.90.420.10">
    <property type="entry name" value="Oxidoreductase, molybdopterin-binding domain"/>
    <property type="match status" value="1"/>
</dbReference>